<feature type="modified residue" description="(3R)-3-hydroxyasparagine" evidence="25">
    <location>
        <position position="159"/>
    </location>
</feature>
<dbReference type="AlphaFoldDB" id="A0A8C4GRT1"/>
<feature type="disulfide bond" evidence="24">
    <location>
        <begin position="620"/>
        <end position="648"/>
    </location>
</feature>
<dbReference type="Ensembl" id="ENSDLAT00005029199.2">
    <property type="protein sequence ID" value="ENSDLAP00005027377.2"/>
    <property type="gene ID" value="ENSDLAG00005027182.1"/>
</dbReference>
<dbReference type="SUPFAM" id="SSF57535">
    <property type="entry name" value="Complement control module/SCR domain"/>
    <property type="match status" value="1"/>
</dbReference>
<comment type="similarity">
    <text evidence="20">Belongs to the peptidase S1 family. CLIP subfamily.</text>
</comment>
<keyword evidence="17 24" id="KW-1015">Disulfide bond</keyword>
<evidence type="ECO:0000256" key="13">
    <source>
        <dbReference type="ARBA" id="ARBA00022801"/>
    </source>
</evidence>
<dbReference type="SMART" id="SM00042">
    <property type="entry name" value="CUB"/>
    <property type="match status" value="2"/>
</dbReference>
<feature type="disulfide bond" evidence="24 27">
    <location>
        <begin position="185"/>
        <end position="212"/>
    </location>
</feature>
<dbReference type="PROSITE" id="PS00135">
    <property type="entry name" value="TRYPSIN_SER"/>
    <property type="match status" value="1"/>
</dbReference>
<dbReference type="PIRSF" id="PIRSF001155">
    <property type="entry name" value="C1r_C1s_MASP"/>
    <property type="match status" value="1"/>
</dbReference>
<dbReference type="Gene3D" id="2.40.10.10">
    <property type="entry name" value="Trypsin-like serine proteases"/>
    <property type="match status" value="1"/>
</dbReference>
<dbReference type="CDD" id="cd00054">
    <property type="entry name" value="EGF_CA"/>
    <property type="match status" value="1"/>
</dbReference>
<evidence type="ECO:0000256" key="2">
    <source>
        <dbReference type="ARBA" id="ARBA00004241"/>
    </source>
</evidence>
<evidence type="ECO:0000256" key="5">
    <source>
        <dbReference type="ARBA" id="ARBA00022525"/>
    </source>
</evidence>
<proteinExistence type="inferred from homology"/>
<dbReference type="EC" id="3.4.21.41" evidence="4"/>
<dbReference type="PROSITE" id="PS01187">
    <property type="entry name" value="EGF_CA"/>
    <property type="match status" value="1"/>
</dbReference>
<evidence type="ECO:0000256" key="7">
    <source>
        <dbReference type="ARBA" id="ARBA00022553"/>
    </source>
</evidence>
<evidence type="ECO:0000256" key="9">
    <source>
        <dbReference type="ARBA" id="ARBA00022659"/>
    </source>
</evidence>
<keyword evidence="5" id="KW-0964">Secreted</keyword>
<reference evidence="33" key="2">
    <citation type="submission" date="2025-09" db="UniProtKB">
        <authorList>
            <consortium name="Ensembl"/>
        </authorList>
    </citation>
    <scope>IDENTIFICATION</scope>
</reference>
<keyword evidence="26" id="KW-0479">Metal-binding</keyword>
<keyword evidence="13" id="KW-0378">Hydrolase</keyword>
<feature type="disulfide bond" description="Interchain (between heavy and light chains)" evidence="24">
    <location>
        <begin position="415"/>
        <end position="540"/>
    </location>
</feature>
<feature type="binding site" evidence="26">
    <location>
        <position position="159"/>
    </location>
    <ligand>
        <name>Ca(2+)</name>
        <dbReference type="ChEBI" id="CHEBI:29108"/>
        <label>2</label>
    </ligand>
</feature>
<dbReference type="PROSITE" id="PS01186">
    <property type="entry name" value="EGF_2"/>
    <property type="match status" value="1"/>
</dbReference>
<evidence type="ECO:0000256" key="8">
    <source>
        <dbReference type="ARBA" id="ARBA00022588"/>
    </source>
</evidence>
<dbReference type="InterPro" id="IPR033116">
    <property type="entry name" value="TRYPSIN_SER"/>
</dbReference>
<dbReference type="FunFam" id="2.10.70.10:FF:000016">
    <property type="entry name" value="Mannan-binding lectin serine protease 1"/>
    <property type="match status" value="1"/>
</dbReference>
<evidence type="ECO:0000259" key="30">
    <source>
        <dbReference type="PROSITE" id="PS01180"/>
    </source>
</evidence>
<feature type="active site" description="Charge relay system" evidence="23">
    <location>
        <position position="467"/>
    </location>
</feature>
<keyword evidence="16" id="KW-0180">Complement pathway</keyword>
<dbReference type="InterPro" id="IPR000436">
    <property type="entry name" value="Sushi_SCR_CCP_dom"/>
</dbReference>
<dbReference type="SMART" id="SM00020">
    <property type="entry name" value="Tryp_SPc"/>
    <property type="match status" value="1"/>
</dbReference>
<evidence type="ECO:0000256" key="19">
    <source>
        <dbReference type="ARBA" id="ARBA00023278"/>
    </source>
</evidence>
<feature type="chain" id="PRO_5035875100" description="complement subcomponent C1r" evidence="29">
    <location>
        <begin position="21"/>
        <end position="674"/>
    </location>
</feature>
<evidence type="ECO:0000256" key="14">
    <source>
        <dbReference type="ARBA" id="ARBA00022825"/>
    </source>
</evidence>
<dbReference type="CDD" id="cd00033">
    <property type="entry name" value="CCP"/>
    <property type="match status" value="1"/>
</dbReference>
<dbReference type="InterPro" id="IPR001314">
    <property type="entry name" value="Peptidase_S1A"/>
</dbReference>
<dbReference type="PROSITE" id="PS50240">
    <property type="entry name" value="TRYPSIN_DOM"/>
    <property type="match status" value="1"/>
</dbReference>
<dbReference type="GO" id="GO:0072562">
    <property type="term" value="C:blood microparticle"/>
    <property type="evidence" value="ECO:0007669"/>
    <property type="project" value="TreeGrafter"/>
</dbReference>
<dbReference type="GeneTree" id="ENSGT00950000183084"/>
<evidence type="ECO:0000259" key="31">
    <source>
        <dbReference type="PROSITE" id="PS50240"/>
    </source>
</evidence>
<protein>
    <recommendedName>
        <fullName evidence="4">complement subcomponent C1r</fullName>
        <ecNumber evidence="4">3.4.21.41</ecNumber>
    </recommendedName>
</protein>
<feature type="disulfide bond" evidence="24">
    <location>
        <begin position="153"/>
        <end position="166"/>
    </location>
</feature>
<evidence type="ECO:0000256" key="4">
    <source>
        <dbReference type="ARBA" id="ARBA00011907"/>
    </source>
</evidence>
<dbReference type="InterPro" id="IPR043504">
    <property type="entry name" value="Peptidase_S1_PA_chymotrypsin"/>
</dbReference>
<dbReference type="Pfam" id="PF14670">
    <property type="entry name" value="FXa_inhibition"/>
    <property type="match status" value="1"/>
</dbReference>
<keyword evidence="14" id="KW-0720">Serine protease</keyword>
<feature type="disulfide bond" evidence="24">
    <location>
        <begin position="377"/>
        <end position="411"/>
    </location>
</feature>
<evidence type="ECO:0000313" key="33">
    <source>
        <dbReference type="Ensembl" id="ENSDLAP00005027377.2"/>
    </source>
</evidence>
<dbReference type="InterPro" id="IPR024175">
    <property type="entry name" value="Pept_S1A_C1r/C1S/mannan-bd"/>
</dbReference>
<dbReference type="PROSITE" id="PS50923">
    <property type="entry name" value="SUSHI"/>
    <property type="match status" value="1"/>
</dbReference>
<dbReference type="InterPro" id="IPR000859">
    <property type="entry name" value="CUB_dom"/>
</dbReference>
<dbReference type="InterPro" id="IPR001881">
    <property type="entry name" value="EGF-like_Ca-bd_dom"/>
</dbReference>
<evidence type="ECO:0000256" key="25">
    <source>
        <dbReference type="PIRSR" id="PIRSR001155-3"/>
    </source>
</evidence>
<dbReference type="Proteomes" id="UP000694389">
    <property type="component" value="Unassembled WGS sequence"/>
</dbReference>
<dbReference type="SMART" id="SM00032">
    <property type="entry name" value="CCP"/>
    <property type="match status" value="1"/>
</dbReference>
<keyword evidence="12" id="KW-0677">Repeat</keyword>
<dbReference type="GO" id="GO:0005509">
    <property type="term" value="F:calcium ion binding"/>
    <property type="evidence" value="ECO:0007669"/>
    <property type="project" value="InterPro"/>
</dbReference>
<reference evidence="33" key="1">
    <citation type="submission" date="2025-08" db="UniProtKB">
        <authorList>
            <consortium name="Ensembl"/>
        </authorList>
    </citation>
    <scope>IDENTIFICATION</scope>
</reference>
<evidence type="ECO:0000259" key="32">
    <source>
        <dbReference type="PROSITE" id="PS50923"/>
    </source>
</evidence>
<dbReference type="CDD" id="cd00041">
    <property type="entry name" value="CUB"/>
    <property type="match status" value="2"/>
</dbReference>
<feature type="domain" description="Sushi" evidence="32">
    <location>
        <begin position="346"/>
        <end position="413"/>
    </location>
</feature>
<evidence type="ECO:0000256" key="29">
    <source>
        <dbReference type="SAM" id="SignalP"/>
    </source>
</evidence>
<dbReference type="PANTHER" id="PTHR24255:SF25">
    <property type="entry name" value="COMPLEMENT C1R SUBCOMPONENT"/>
    <property type="match status" value="1"/>
</dbReference>
<dbReference type="Gene3D" id="2.10.70.10">
    <property type="entry name" value="Complement Module, domain 1"/>
    <property type="match status" value="1"/>
</dbReference>
<comment type="function">
    <text evidence="21">Serine protease component of the complement C1 complex, a multiprotein complex that initiates the classical pathway of the complement system, a cascade of proteins that leads to phagocytosis and breakdown of pathogens and signaling that strengthens the adaptive immune system. C1R catalyzes the first enzymatic step in the classical complement pathway: it is activated by the C1Q subcomplex of the C1 complex, which associates with IgG or IgM immunoglobulins complexed with antigens to form antigen-antibody complexes on the surface of pathogens. Immunoglobulin-binding promotes the autocatalytic cleavage and activation of C1R. Activated C1R then cleaves and activates C1S, the second protease of the classical complement pathway. It is unclear if C1R activates C1S within single, strained C1 complexes or between neighboring C1 complexes on surfaces.</text>
</comment>
<feature type="binding site" evidence="26">
    <location>
        <position position="73"/>
    </location>
    <ligand>
        <name>Ca(2+)</name>
        <dbReference type="ChEBI" id="CHEBI:29108"/>
        <label>1</label>
    </ligand>
</feature>
<name>A0A8C4GRT1_DICLA</name>
<feature type="binding site" evidence="26">
    <location>
        <position position="137"/>
    </location>
    <ligand>
        <name>Ca(2+)</name>
        <dbReference type="ChEBI" id="CHEBI:29108"/>
        <label>2</label>
    </ligand>
</feature>
<dbReference type="GO" id="GO:0006958">
    <property type="term" value="P:complement activation, classical pathway"/>
    <property type="evidence" value="ECO:0007669"/>
    <property type="project" value="UniProtKB-KW"/>
</dbReference>
<dbReference type="InterPro" id="IPR035914">
    <property type="entry name" value="Sperma_CUB_dom_sf"/>
</dbReference>
<feature type="domain" description="Peptidase S1" evidence="31">
    <location>
        <begin position="428"/>
        <end position="672"/>
    </location>
</feature>
<dbReference type="Gene3D" id="2.60.120.290">
    <property type="entry name" value="Spermadhesin, CUB domain"/>
    <property type="match status" value="2"/>
</dbReference>
<dbReference type="SMART" id="SM00179">
    <property type="entry name" value="EGF_CA"/>
    <property type="match status" value="1"/>
</dbReference>
<evidence type="ECO:0000256" key="1">
    <source>
        <dbReference type="ARBA" id="ARBA00001057"/>
    </source>
</evidence>
<evidence type="ECO:0000256" key="28">
    <source>
        <dbReference type="PROSITE-ProRule" id="PRU00302"/>
    </source>
</evidence>
<dbReference type="Pfam" id="PF00089">
    <property type="entry name" value="Trypsin"/>
    <property type="match status" value="1"/>
</dbReference>
<evidence type="ECO:0000256" key="10">
    <source>
        <dbReference type="ARBA" id="ARBA00022670"/>
    </source>
</evidence>
<comment type="caution">
    <text evidence="28">Lacks conserved residue(s) required for the propagation of feature annotation.</text>
</comment>
<dbReference type="InterPro" id="IPR009003">
    <property type="entry name" value="Peptidase_S1_PA"/>
</dbReference>
<dbReference type="GO" id="GO:0009986">
    <property type="term" value="C:cell surface"/>
    <property type="evidence" value="ECO:0007669"/>
    <property type="project" value="UniProtKB-SubCell"/>
</dbReference>
<keyword evidence="18" id="KW-0325">Glycoprotein</keyword>
<evidence type="ECO:0000256" key="16">
    <source>
        <dbReference type="ARBA" id="ARBA00022875"/>
    </source>
</evidence>
<keyword evidence="10" id="KW-0645">Protease</keyword>
<dbReference type="Pfam" id="PF00431">
    <property type="entry name" value="CUB"/>
    <property type="match status" value="2"/>
</dbReference>
<dbReference type="GO" id="GO:0004252">
    <property type="term" value="F:serine-type endopeptidase activity"/>
    <property type="evidence" value="ECO:0007669"/>
    <property type="project" value="UniProtKB-EC"/>
</dbReference>
<sequence length="674" mass="74966">MGWTYCVIWFLCLRWLLLESQPVMHGEVHSPQYPLPYLPNLLKQWDLWVPEGHQIQLSLTHLDIKASSGCYQDSLTVLYDQKVVGKFCGQENSSHHPGKVPILSQGNRLTLIFQTSDSSAELQQHIGFSATYEAIDVDECSKSDPGPGSLPLCSQICINTPGSYHCSCHYGYKLHLDQRTCLFSCGGNIFEQHAGHLSSPRHPRPSPPFLSCKYIISVDPRFIITLNFTDNFHIDSVDTQQGPSCQHHWLQVTIPDREPMKLCGGKSPGLIATNSSSVILDYHTDDEGLSHGWSLDYSTNVTITYLHKYVINVWLSCLIEVTSIIYTFFLSLANINISLFCSSAVNDCGEPEPLMNGGVTFLSGFQNQYRSVVQYHCNEPFYSFPGGVNVSLTCKGEGKWTSNTNNVTPTCIPVCGQPTTLISTYQRIIGGSEAPDNTIPWQVLLTIDGIRVGGMVIADRWIMTAAHDLTHNRKPVSNETVRIYMGRTDVKSLMGCPVLVGSIHIHPEYNNPNGLDFNNDIALIKLQDTITFNSSIMPICLPAEGATYITGMMGLVSGFGIMEIYPPRITKKLKYVQLPVVEQDTCRESVKKLKKTRNNLPSLTDNMFCAGVPEGGKDTCLGDSGGPFALRDDGQFWVAGIVSWGVDCGQQGRYRVYTKVTNYLDWINKTMQEN</sequence>
<dbReference type="PANTHER" id="PTHR24255">
    <property type="entry name" value="COMPLEMENT COMPONENT 1, S SUBCOMPONENT-RELATED"/>
    <property type="match status" value="1"/>
</dbReference>
<dbReference type="FunFam" id="2.40.10.10:FF:000002">
    <property type="entry name" value="Transmembrane protease serine"/>
    <property type="match status" value="1"/>
</dbReference>
<dbReference type="Pfam" id="PF00084">
    <property type="entry name" value="Sushi"/>
    <property type="match status" value="1"/>
</dbReference>
<feature type="active site" description="Charge relay system" evidence="23">
    <location>
        <position position="624"/>
    </location>
</feature>
<feature type="modified residue" description="Phosphoserine; by CK2" evidence="25">
    <location>
        <position position="198"/>
    </location>
</feature>
<feature type="binding site" evidence="26">
    <location>
        <position position="136"/>
    </location>
    <ligand>
        <name>Ca(2+)</name>
        <dbReference type="ChEBI" id="CHEBI:29108"/>
        <label>2</label>
    </ligand>
</feature>
<dbReference type="SUPFAM" id="SSF50494">
    <property type="entry name" value="Trypsin-like serine proteases"/>
    <property type="match status" value="1"/>
</dbReference>
<feature type="signal peptide" evidence="29">
    <location>
        <begin position="1"/>
        <end position="20"/>
    </location>
</feature>
<keyword evidence="15" id="KW-0391">Immunity</keyword>
<keyword evidence="7 25" id="KW-0597">Phosphoprotein</keyword>
<dbReference type="FunFam" id="2.60.120.290:FF:000012">
    <property type="entry name" value="mannan-binding lectin serine protease 1 isoform X1"/>
    <property type="match status" value="1"/>
</dbReference>
<evidence type="ECO:0000256" key="3">
    <source>
        <dbReference type="ARBA" id="ARBA00004613"/>
    </source>
</evidence>
<feature type="active site" description="Charge relay system" evidence="23">
    <location>
        <position position="520"/>
    </location>
</feature>
<evidence type="ECO:0000256" key="17">
    <source>
        <dbReference type="ARBA" id="ARBA00023157"/>
    </source>
</evidence>
<dbReference type="InterPro" id="IPR000742">
    <property type="entry name" value="EGF"/>
</dbReference>
<comment type="catalytic activity">
    <reaction evidence="1">
        <text>Selective cleavage of Lys(or Arg)-|-Ile bond in complement subcomponent C1s to form the active form of C1s (EC 3.4.21.42).</text>
        <dbReference type="EC" id="3.4.21.41"/>
    </reaction>
</comment>
<dbReference type="InterPro" id="IPR035976">
    <property type="entry name" value="Sushi/SCR/CCP_sf"/>
</dbReference>
<feature type="binding site" evidence="26">
    <location>
        <position position="117"/>
    </location>
    <ligand>
        <name>Ca(2+)</name>
        <dbReference type="ChEBI" id="CHEBI:29108"/>
        <label>1</label>
    </ligand>
</feature>
<dbReference type="SUPFAM" id="SSF57196">
    <property type="entry name" value="EGF/Laminin"/>
    <property type="match status" value="1"/>
</dbReference>
<keyword evidence="9 28" id="KW-0768">Sushi</keyword>
<dbReference type="SUPFAM" id="SSF49854">
    <property type="entry name" value="Spermadhesin, CUB domain"/>
    <property type="match status" value="2"/>
</dbReference>
<evidence type="ECO:0000256" key="22">
    <source>
        <dbReference type="ARBA" id="ARBA00093536"/>
    </source>
</evidence>
<evidence type="ECO:0000256" key="26">
    <source>
        <dbReference type="PIRSR" id="PIRSR001155-4"/>
    </source>
</evidence>
<keyword evidence="34" id="KW-1185">Reference proteome</keyword>
<feature type="disulfide bond" evidence="24">
    <location>
        <begin position="70"/>
        <end position="88"/>
    </location>
</feature>
<feature type="disulfide bond" evidence="24">
    <location>
        <begin position="348"/>
        <end position="394"/>
    </location>
</feature>
<dbReference type="CDD" id="cd00190">
    <property type="entry name" value="Tryp_SPc"/>
    <property type="match status" value="1"/>
</dbReference>
<feature type="binding site" evidence="26">
    <location>
        <position position="139"/>
    </location>
    <ligand>
        <name>Ca(2+)</name>
        <dbReference type="ChEBI" id="CHEBI:29108"/>
        <label>2</label>
    </ligand>
</feature>
<evidence type="ECO:0000256" key="24">
    <source>
        <dbReference type="PIRSR" id="PIRSR001155-2"/>
    </source>
</evidence>
<feature type="disulfide bond" evidence="24">
    <location>
        <begin position="168"/>
        <end position="181"/>
    </location>
</feature>
<evidence type="ECO:0000256" key="21">
    <source>
        <dbReference type="ARBA" id="ARBA00093383"/>
    </source>
</evidence>
<dbReference type="GO" id="GO:0045087">
    <property type="term" value="P:innate immune response"/>
    <property type="evidence" value="ECO:0007669"/>
    <property type="project" value="UniProtKB-KW"/>
</dbReference>
<dbReference type="PROSITE" id="PS01180">
    <property type="entry name" value="CUB"/>
    <property type="match status" value="2"/>
</dbReference>
<comment type="PTM">
    <text evidence="25">The iron and 2-oxoglutarate dependent 3-hydroxylation of aspartate and asparagine is (R) stereospecific within EGF domains.</text>
</comment>
<evidence type="ECO:0000256" key="15">
    <source>
        <dbReference type="ARBA" id="ARBA00022859"/>
    </source>
</evidence>
<feature type="disulfide bond" evidence="24">
    <location>
        <begin position="586"/>
        <end position="609"/>
    </location>
</feature>
<keyword evidence="26" id="KW-0106">Calcium</keyword>
<feature type="domain" description="CUB" evidence="30">
    <location>
        <begin position="12"/>
        <end position="135"/>
    </location>
</feature>
<accession>A0A8C4GRT1</accession>
<dbReference type="SMART" id="SM00181">
    <property type="entry name" value="EGF"/>
    <property type="match status" value="1"/>
</dbReference>
<organism evidence="33 34">
    <name type="scientific">Dicentrarchus labrax</name>
    <name type="common">European seabass</name>
    <name type="synonym">Morone labrax</name>
    <dbReference type="NCBI Taxonomy" id="13489"/>
    <lineage>
        <taxon>Eukaryota</taxon>
        <taxon>Metazoa</taxon>
        <taxon>Chordata</taxon>
        <taxon>Craniata</taxon>
        <taxon>Vertebrata</taxon>
        <taxon>Euteleostomi</taxon>
        <taxon>Actinopterygii</taxon>
        <taxon>Neopterygii</taxon>
        <taxon>Teleostei</taxon>
        <taxon>Neoteleostei</taxon>
        <taxon>Acanthomorphata</taxon>
        <taxon>Eupercaria</taxon>
        <taxon>Moronidae</taxon>
        <taxon>Dicentrarchus</taxon>
    </lineage>
</organism>
<evidence type="ECO:0000256" key="18">
    <source>
        <dbReference type="ARBA" id="ARBA00023180"/>
    </source>
</evidence>
<keyword evidence="8" id="KW-0399">Innate immunity</keyword>
<evidence type="ECO:0000313" key="34">
    <source>
        <dbReference type="Proteomes" id="UP000694389"/>
    </source>
</evidence>
<dbReference type="FunFam" id="2.10.25.10:FF:000240">
    <property type="entry name" value="Vitamin K-dependent protein S"/>
    <property type="match status" value="1"/>
</dbReference>
<evidence type="ECO:0000256" key="23">
    <source>
        <dbReference type="PIRSR" id="PIRSR001155-1"/>
    </source>
</evidence>
<dbReference type="Gene3D" id="2.10.25.10">
    <property type="entry name" value="Laminin"/>
    <property type="match status" value="1"/>
</dbReference>
<feature type="binding site" evidence="26">
    <location>
        <position position="285"/>
    </location>
    <ligand>
        <name>Ca(2+)</name>
        <dbReference type="ChEBI" id="CHEBI:29108"/>
        <label>3</label>
    </ligand>
</feature>
<comment type="subcellular location">
    <subcellularLocation>
        <location evidence="2">Cell surface</location>
    </subcellularLocation>
    <subcellularLocation>
        <location evidence="3">Secreted</location>
    </subcellularLocation>
</comment>
<dbReference type="FunFam" id="2.40.10.10:FF:000068">
    <property type="entry name" value="transmembrane protease serine 2"/>
    <property type="match status" value="1"/>
</dbReference>
<evidence type="ECO:0000256" key="20">
    <source>
        <dbReference type="ARBA" id="ARBA00024195"/>
    </source>
</evidence>
<keyword evidence="19 25" id="KW-0379">Hydroxylation</keyword>
<feature type="disulfide bond" evidence="24">
    <location>
        <begin position="140"/>
        <end position="157"/>
    </location>
</feature>
<dbReference type="GO" id="GO:0031638">
    <property type="term" value="P:zymogen activation"/>
    <property type="evidence" value="ECO:0007669"/>
    <property type="project" value="TreeGrafter"/>
</dbReference>
<feature type="disulfide bond" evidence="24">
    <location>
        <begin position="245"/>
        <end position="263"/>
    </location>
</feature>
<dbReference type="InterPro" id="IPR001254">
    <property type="entry name" value="Trypsin_dom"/>
</dbReference>
<evidence type="ECO:0000256" key="11">
    <source>
        <dbReference type="ARBA" id="ARBA00022729"/>
    </source>
</evidence>
<comment type="subunit">
    <text evidence="22">Core component of the complement C1 complex, a calcium-dependent complex composed of 1 molecule of the C1Q subcomplex, 2 molecules of C1R and 2 molecules of C1S. The C1Q subcomplex is composed 18 subunits: 3 chains of C1QA, C1QB, and C1QC trimerize to form 6 collagen-like triple helices connected to six globular ligand-recognition modules. Within the C1 complex, C1R is a dimer of identical chains, each of which is activated by cleavage into two chains, heavy and light, connected by disulfide bonds.</text>
</comment>
<dbReference type="InterPro" id="IPR018097">
    <property type="entry name" value="EGF_Ca-bd_CS"/>
</dbReference>
<feature type="domain" description="CUB" evidence="30">
    <location>
        <begin position="185"/>
        <end position="300"/>
    </location>
</feature>
<keyword evidence="6" id="KW-0245">EGF-like domain</keyword>
<keyword evidence="11 29" id="KW-0732">Signal</keyword>
<feature type="binding site" evidence="26">
    <location>
        <position position="119"/>
    </location>
    <ligand>
        <name>Ca(2+)</name>
        <dbReference type="ChEBI" id="CHEBI:29108"/>
        <label>1</label>
    </ligand>
</feature>
<dbReference type="PRINTS" id="PR00722">
    <property type="entry name" value="CHYMOTRYPSIN"/>
</dbReference>
<evidence type="ECO:0000256" key="6">
    <source>
        <dbReference type="ARBA" id="ARBA00022536"/>
    </source>
</evidence>
<evidence type="ECO:0000256" key="27">
    <source>
        <dbReference type="PROSITE-ProRule" id="PRU00059"/>
    </source>
</evidence>
<evidence type="ECO:0000256" key="12">
    <source>
        <dbReference type="ARBA" id="ARBA00022737"/>
    </source>
</evidence>